<keyword evidence="2 6" id="KW-0812">Transmembrane</keyword>
<dbReference type="EMBL" id="JARXVQ010000001">
    <property type="protein sequence ID" value="MDH6180980.1"/>
    <property type="molecule type" value="Genomic_DNA"/>
</dbReference>
<name>A0ABT6KLW5_9MICO</name>
<evidence type="ECO:0000313" key="7">
    <source>
        <dbReference type="EMBL" id="MDH6180980.1"/>
    </source>
</evidence>
<gene>
    <name evidence="7" type="ORF">M2152_001162</name>
</gene>
<feature type="transmembrane region" description="Helical" evidence="6">
    <location>
        <begin position="147"/>
        <end position="167"/>
    </location>
</feature>
<proteinExistence type="predicted"/>
<feature type="region of interest" description="Disordered" evidence="5">
    <location>
        <begin position="1"/>
        <end position="21"/>
    </location>
</feature>
<accession>A0ABT6KLW5</accession>
<organism evidence="7 8">
    <name type="scientific">Antiquaquibacter oligotrophicus</name>
    <dbReference type="NCBI Taxonomy" id="2880260"/>
    <lineage>
        <taxon>Bacteria</taxon>
        <taxon>Bacillati</taxon>
        <taxon>Actinomycetota</taxon>
        <taxon>Actinomycetes</taxon>
        <taxon>Micrococcales</taxon>
        <taxon>Microbacteriaceae</taxon>
        <taxon>Antiquaquibacter</taxon>
    </lineage>
</organism>
<keyword evidence="3 6" id="KW-1133">Transmembrane helix</keyword>
<dbReference type="InterPro" id="IPR032808">
    <property type="entry name" value="DoxX"/>
</dbReference>
<feature type="transmembrane region" description="Helical" evidence="6">
    <location>
        <begin position="48"/>
        <end position="66"/>
    </location>
</feature>
<reference evidence="7 8" key="1">
    <citation type="submission" date="2023-04" db="EMBL/GenBank/DDBJ databases">
        <title>Genome Encyclopedia of Bacteria and Archaea VI: Functional Genomics of Type Strains.</title>
        <authorList>
            <person name="Whitman W."/>
        </authorList>
    </citation>
    <scope>NUCLEOTIDE SEQUENCE [LARGE SCALE GENOMIC DNA]</scope>
    <source>
        <strain evidence="7 8">SG_E_30_P1</strain>
    </source>
</reference>
<dbReference type="Proteomes" id="UP001160142">
    <property type="component" value="Unassembled WGS sequence"/>
</dbReference>
<evidence type="ECO:0000256" key="6">
    <source>
        <dbReference type="SAM" id="Phobius"/>
    </source>
</evidence>
<evidence type="ECO:0000256" key="1">
    <source>
        <dbReference type="ARBA" id="ARBA00004141"/>
    </source>
</evidence>
<evidence type="ECO:0000256" key="5">
    <source>
        <dbReference type="SAM" id="MobiDB-lite"/>
    </source>
</evidence>
<dbReference type="Pfam" id="PF07681">
    <property type="entry name" value="DoxX"/>
    <property type="match status" value="1"/>
</dbReference>
<comment type="caution">
    <text evidence="7">The sequence shown here is derived from an EMBL/GenBank/DDBJ whole genome shotgun (WGS) entry which is preliminary data.</text>
</comment>
<keyword evidence="4 6" id="KW-0472">Membrane</keyword>
<evidence type="ECO:0000256" key="2">
    <source>
        <dbReference type="ARBA" id="ARBA00022692"/>
    </source>
</evidence>
<evidence type="ECO:0000256" key="3">
    <source>
        <dbReference type="ARBA" id="ARBA00022989"/>
    </source>
</evidence>
<feature type="transmembrane region" description="Helical" evidence="6">
    <location>
        <begin position="119"/>
        <end position="141"/>
    </location>
</feature>
<protein>
    <submittedName>
        <fullName evidence="7">Oxidoreductase</fullName>
    </submittedName>
</protein>
<dbReference type="RefSeq" id="WP_322133305.1">
    <property type="nucleotide sequence ID" value="NZ_CP085036.1"/>
</dbReference>
<sequence>MSLHTPVRPAPTPDAVEPTAPAKRPPFAWVADLVDLTIAVIKPTSIPLLRIALGVVYLWFGVLKVIGATPVGDLVAAMMPFLPANVAVTGMGIVEVILGGLLIAGVLVPWVAAVQIAHLLGTFAVFVIYPAVVFTGNPLFVTFEGEFIAKNLVLIAGLLVVAGYSTAHAKRR</sequence>
<keyword evidence="8" id="KW-1185">Reference proteome</keyword>
<evidence type="ECO:0000313" key="8">
    <source>
        <dbReference type="Proteomes" id="UP001160142"/>
    </source>
</evidence>
<comment type="subcellular location">
    <subcellularLocation>
        <location evidence="1">Membrane</location>
        <topology evidence="1">Multi-pass membrane protein</topology>
    </subcellularLocation>
</comment>
<feature type="transmembrane region" description="Helical" evidence="6">
    <location>
        <begin position="86"/>
        <end position="112"/>
    </location>
</feature>
<evidence type="ECO:0000256" key="4">
    <source>
        <dbReference type="ARBA" id="ARBA00023136"/>
    </source>
</evidence>